<feature type="repeat" description="RCC1" evidence="3">
    <location>
        <begin position="83"/>
        <end position="134"/>
    </location>
</feature>
<accession>G4ZHX3</accession>
<keyword evidence="2" id="KW-0677">Repeat</keyword>
<feature type="repeat" description="RCC1" evidence="3">
    <location>
        <begin position="30"/>
        <end position="82"/>
    </location>
</feature>
<name>G4ZHX3_PHYSP</name>
<evidence type="ECO:0000256" key="3">
    <source>
        <dbReference type="PROSITE-ProRule" id="PRU00235"/>
    </source>
</evidence>
<dbReference type="RefSeq" id="XP_009526254.1">
    <property type="nucleotide sequence ID" value="XM_009527959.1"/>
</dbReference>
<feature type="repeat" description="RCC1" evidence="3">
    <location>
        <begin position="185"/>
        <end position="238"/>
    </location>
</feature>
<organism evidence="5 6">
    <name type="scientific">Phytophthora sojae (strain P6497)</name>
    <name type="common">Soybean stem and root rot agent</name>
    <name type="synonym">Phytophthora megasperma f. sp. glycines</name>
    <dbReference type="NCBI Taxonomy" id="1094619"/>
    <lineage>
        <taxon>Eukaryota</taxon>
        <taxon>Sar</taxon>
        <taxon>Stramenopiles</taxon>
        <taxon>Oomycota</taxon>
        <taxon>Peronosporomycetes</taxon>
        <taxon>Peronosporales</taxon>
        <taxon>Peronosporaceae</taxon>
        <taxon>Phytophthora</taxon>
    </lineage>
</organism>
<feature type="repeat" description="RCC1" evidence="3">
    <location>
        <begin position="135"/>
        <end position="184"/>
    </location>
</feature>
<evidence type="ECO:0000313" key="5">
    <source>
        <dbReference type="EMBL" id="EGZ17196.1"/>
    </source>
</evidence>
<reference evidence="5 6" key="1">
    <citation type="journal article" date="2006" name="Science">
        <title>Phytophthora genome sequences uncover evolutionary origins and mechanisms of pathogenesis.</title>
        <authorList>
            <person name="Tyler B.M."/>
            <person name="Tripathy S."/>
            <person name="Zhang X."/>
            <person name="Dehal P."/>
            <person name="Jiang R.H."/>
            <person name="Aerts A."/>
            <person name="Arredondo F.D."/>
            <person name="Baxter L."/>
            <person name="Bensasson D."/>
            <person name="Beynon J.L."/>
            <person name="Chapman J."/>
            <person name="Damasceno C.M."/>
            <person name="Dorrance A.E."/>
            <person name="Dou D."/>
            <person name="Dickerman A.W."/>
            <person name="Dubchak I.L."/>
            <person name="Garbelotto M."/>
            <person name="Gijzen M."/>
            <person name="Gordon S.G."/>
            <person name="Govers F."/>
            <person name="Grunwald N.J."/>
            <person name="Huang W."/>
            <person name="Ivors K.L."/>
            <person name="Jones R.W."/>
            <person name="Kamoun S."/>
            <person name="Krampis K."/>
            <person name="Lamour K.H."/>
            <person name="Lee M.K."/>
            <person name="McDonald W.H."/>
            <person name="Medina M."/>
            <person name="Meijer H.J."/>
            <person name="Nordberg E.K."/>
            <person name="Maclean D.J."/>
            <person name="Ospina-Giraldo M.D."/>
            <person name="Morris P.F."/>
            <person name="Phuntumart V."/>
            <person name="Putnam N.H."/>
            <person name="Rash S."/>
            <person name="Rose J.K."/>
            <person name="Sakihama Y."/>
            <person name="Salamov A.A."/>
            <person name="Savidor A."/>
            <person name="Scheuring C.F."/>
            <person name="Smith B.M."/>
            <person name="Sobral B.W."/>
            <person name="Terry A."/>
            <person name="Torto-Alalibo T.A."/>
            <person name="Win J."/>
            <person name="Xu Z."/>
            <person name="Zhang H."/>
            <person name="Grigoriev I.V."/>
            <person name="Rokhsar D.S."/>
            <person name="Boore J.L."/>
        </authorList>
    </citation>
    <scope>NUCLEOTIDE SEQUENCE [LARGE SCALE GENOMIC DNA]</scope>
    <source>
        <strain evidence="5 6">P6497</strain>
    </source>
</reference>
<dbReference type="PROSITE" id="PS50012">
    <property type="entry name" value="RCC1_3"/>
    <property type="match status" value="4"/>
</dbReference>
<dbReference type="PANTHER" id="PTHR45982:SF1">
    <property type="entry name" value="REGULATOR OF CHROMOSOME CONDENSATION"/>
    <property type="match status" value="1"/>
</dbReference>
<dbReference type="Gene3D" id="2.130.10.30">
    <property type="entry name" value="Regulator of chromosome condensation 1/beta-lactamase-inhibitor protein II"/>
    <property type="match status" value="2"/>
</dbReference>
<dbReference type="PROSITE" id="PS00626">
    <property type="entry name" value="RCC1_2"/>
    <property type="match status" value="1"/>
</dbReference>
<evidence type="ECO:0000256" key="1">
    <source>
        <dbReference type="ARBA" id="ARBA00022658"/>
    </source>
</evidence>
<dbReference type="InterPro" id="IPR000408">
    <property type="entry name" value="Reg_chr_condens"/>
</dbReference>
<dbReference type="SMR" id="G4ZHX3"/>
<feature type="non-terminal residue" evidence="5">
    <location>
        <position position="1"/>
    </location>
</feature>
<evidence type="ECO:0000313" key="6">
    <source>
        <dbReference type="Proteomes" id="UP000002640"/>
    </source>
</evidence>
<feature type="domain" description="RCC1-like" evidence="4">
    <location>
        <begin position="10"/>
        <end position="234"/>
    </location>
</feature>
<dbReference type="KEGG" id="psoj:PHYSODRAFT_500159"/>
<keyword evidence="1" id="KW-0344">Guanine-nucleotide releasing factor</keyword>
<protein>
    <recommendedName>
        <fullName evidence="4">RCC1-like domain-containing protein</fullName>
    </recommendedName>
</protein>
<dbReference type="InterPro" id="IPR058923">
    <property type="entry name" value="RCC1-like_dom"/>
</dbReference>
<evidence type="ECO:0000256" key="2">
    <source>
        <dbReference type="ARBA" id="ARBA00022737"/>
    </source>
</evidence>
<dbReference type="Proteomes" id="UP000002640">
    <property type="component" value="Unassembled WGS sequence"/>
</dbReference>
<dbReference type="OMA" id="ESPKCID"/>
<dbReference type="InParanoid" id="G4ZHX3"/>
<proteinExistence type="predicted"/>
<dbReference type="SUPFAM" id="SSF50985">
    <property type="entry name" value="RCC1/BLIP-II"/>
    <property type="match status" value="1"/>
</dbReference>
<evidence type="ECO:0000259" key="4">
    <source>
        <dbReference type="Pfam" id="PF25390"/>
    </source>
</evidence>
<dbReference type="InterPro" id="IPR009091">
    <property type="entry name" value="RCC1/BLIP-II"/>
</dbReference>
<dbReference type="AlphaFoldDB" id="G4ZHX3"/>
<gene>
    <name evidence="5" type="ORF">PHYSODRAFT_500159</name>
</gene>
<dbReference type="InterPro" id="IPR051553">
    <property type="entry name" value="Ran_GTPase-activating"/>
</dbReference>
<sequence length="240" mass="25633">AALIVQLPPRLQVASIACGWKHSLLATADGQAFSWGSGRHGQLGLGNDILKTESPKCIDGVNGMAIRDVFCGWEHSVFRSSSGEVLTCGNNRHGQLGQVVALPIRVADPRHKHLGLRTVQVGCGWHFVLCLTEDGNLVAWGKGSHGQLGLRGFENASEPQLVTFAHTARQIACGSEHSMVVTTDGELYTCGWGEHGNLGHGDKTNRPSLEKVDFFVDASQEVLKVAAGGAVSIAVTRDRH</sequence>
<keyword evidence="6" id="KW-1185">Reference proteome</keyword>
<dbReference type="Pfam" id="PF25390">
    <property type="entry name" value="WD40_RLD"/>
    <property type="match status" value="1"/>
</dbReference>
<dbReference type="GeneID" id="20657796"/>
<dbReference type="PANTHER" id="PTHR45982">
    <property type="entry name" value="REGULATOR OF CHROMOSOME CONDENSATION"/>
    <property type="match status" value="1"/>
</dbReference>
<dbReference type="STRING" id="1094619.G4ZHX3"/>
<dbReference type="EMBL" id="JH159154">
    <property type="protein sequence ID" value="EGZ17196.1"/>
    <property type="molecule type" value="Genomic_DNA"/>
</dbReference>
<dbReference type="PRINTS" id="PR00633">
    <property type="entry name" value="RCCNDNSATION"/>
</dbReference>